<name>A0A7J7CCZ1_TRIWF</name>
<accession>A0A7J7CCZ1</accession>
<evidence type="ECO:0000313" key="2">
    <source>
        <dbReference type="Proteomes" id="UP000593562"/>
    </source>
</evidence>
<organism evidence="1 2">
    <name type="scientific">Tripterygium wilfordii</name>
    <name type="common">Thunder God vine</name>
    <dbReference type="NCBI Taxonomy" id="458696"/>
    <lineage>
        <taxon>Eukaryota</taxon>
        <taxon>Viridiplantae</taxon>
        <taxon>Streptophyta</taxon>
        <taxon>Embryophyta</taxon>
        <taxon>Tracheophyta</taxon>
        <taxon>Spermatophyta</taxon>
        <taxon>Magnoliopsida</taxon>
        <taxon>eudicotyledons</taxon>
        <taxon>Gunneridae</taxon>
        <taxon>Pentapetalae</taxon>
        <taxon>rosids</taxon>
        <taxon>fabids</taxon>
        <taxon>Celastrales</taxon>
        <taxon>Celastraceae</taxon>
        <taxon>Tripterygium</taxon>
    </lineage>
</organism>
<gene>
    <name evidence="1" type="ORF">HS088_TW18G00490</name>
</gene>
<comment type="caution">
    <text evidence="1">The sequence shown here is derived from an EMBL/GenBank/DDBJ whole genome shotgun (WGS) entry which is preliminary data.</text>
</comment>
<dbReference type="AlphaFoldDB" id="A0A7J7CCZ1"/>
<evidence type="ECO:0000313" key="1">
    <source>
        <dbReference type="EMBL" id="KAF5731805.1"/>
    </source>
</evidence>
<protein>
    <submittedName>
        <fullName evidence="1">Uncharacterized protein</fullName>
    </submittedName>
</protein>
<dbReference type="EMBL" id="JAAARO010000018">
    <property type="protein sequence ID" value="KAF5731805.1"/>
    <property type="molecule type" value="Genomic_DNA"/>
</dbReference>
<proteinExistence type="predicted"/>
<dbReference type="InParanoid" id="A0A7J7CCZ1"/>
<keyword evidence="2" id="KW-1185">Reference proteome</keyword>
<sequence>MPRTVETLLCTQSWLKNVISIEADDMILDDDDAAEELERVAEEELDCGSGATNAIIDSSSASVRNVGKG</sequence>
<dbReference type="Proteomes" id="UP000593562">
    <property type="component" value="Unassembled WGS sequence"/>
</dbReference>
<reference evidence="1 2" key="1">
    <citation type="journal article" date="2020" name="Nat. Commun.">
        <title>Genome of Tripterygium wilfordii and identification of cytochrome P450 involved in triptolide biosynthesis.</title>
        <authorList>
            <person name="Tu L."/>
            <person name="Su P."/>
            <person name="Zhang Z."/>
            <person name="Gao L."/>
            <person name="Wang J."/>
            <person name="Hu T."/>
            <person name="Zhou J."/>
            <person name="Zhang Y."/>
            <person name="Zhao Y."/>
            <person name="Liu Y."/>
            <person name="Song Y."/>
            <person name="Tong Y."/>
            <person name="Lu Y."/>
            <person name="Yang J."/>
            <person name="Xu C."/>
            <person name="Jia M."/>
            <person name="Peters R.J."/>
            <person name="Huang L."/>
            <person name="Gao W."/>
        </authorList>
    </citation>
    <scope>NUCLEOTIDE SEQUENCE [LARGE SCALE GENOMIC DNA]</scope>
    <source>
        <strain evidence="2">cv. XIE 37</strain>
        <tissue evidence="1">Leaf</tissue>
    </source>
</reference>